<dbReference type="SUPFAM" id="SSF53448">
    <property type="entry name" value="Nucleotide-diphospho-sugar transferases"/>
    <property type="match status" value="2"/>
</dbReference>
<dbReference type="Pfam" id="PF00535">
    <property type="entry name" value="Glycos_transf_2"/>
    <property type="match status" value="1"/>
</dbReference>
<dbReference type="GO" id="GO:0044010">
    <property type="term" value="P:single-species biofilm formation"/>
    <property type="evidence" value="ECO:0007669"/>
    <property type="project" value="TreeGrafter"/>
</dbReference>
<dbReference type="EMBL" id="CP037421">
    <property type="protein sequence ID" value="QDT26172.1"/>
    <property type="molecule type" value="Genomic_DNA"/>
</dbReference>
<sequence length="486" mass="55851">MVGNAVWPKSAKAEQQENQTILEVDPDRNLVSIVIAARNNGPFLSEAIESALNQSVECEVIYVDDCSFDDSLKVANNYRDQGLQVLRSQYHRGVCEARNLGASTAKGDYLLFLDGDDILQTDYVQKHLDAITPQTPFVYGAAEAFGAFSTFWDAPEWAEGRLWLRNFVNTSALWNRHAFETAGRWRNKINTMWDWDLALRGSRLGTPAKSEAVLLYRQHPTSWSANIQTKNEERQETLLPKMRQICTRLSIGSIISGRLADFFPQWMSAVAQSVKLINTQEPVELVLLDNSNNPRTLEKMRNESYRYLNTFETIRIISHPVKFQYTTERDRRNKVAQFMAHACNRLKSEMRGDIHWIIEDDILVPLEAGKELSETLMNGWVPPNAVSGCYRSRHIESQFVGGFFDEEHIVNTFKELGTQITSVDYCGTGCLMYWKDRTPQYWRSHYRKSPAHDWAWCAQLKREHGEIMMLPSVHCGHVQTPENILY</sequence>
<keyword evidence="2" id="KW-0808">Transferase</keyword>
<evidence type="ECO:0000313" key="3">
    <source>
        <dbReference type="Proteomes" id="UP000315647"/>
    </source>
</evidence>
<dbReference type="GO" id="GO:0016757">
    <property type="term" value="F:glycosyltransferase activity"/>
    <property type="evidence" value="ECO:0007669"/>
    <property type="project" value="UniProtKB-KW"/>
</dbReference>
<evidence type="ECO:0000313" key="2">
    <source>
        <dbReference type="EMBL" id="QDT26172.1"/>
    </source>
</evidence>
<protein>
    <submittedName>
        <fullName evidence="2">Putative glycosyltransferase EpsJ</fullName>
        <ecNumber evidence="2">2.4.-.-</ecNumber>
    </submittedName>
</protein>
<dbReference type="RefSeq" id="WP_145448547.1">
    <property type="nucleotide sequence ID" value="NZ_CP037421.1"/>
</dbReference>
<feature type="domain" description="Glycosyltransferase 2-like" evidence="1">
    <location>
        <begin position="32"/>
        <end position="161"/>
    </location>
</feature>
<dbReference type="AlphaFoldDB" id="A0A517Q3G0"/>
<gene>
    <name evidence="2" type="primary">epsJ</name>
    <name evidence="2" type="ORF">Enr10x_14730</name>
</gene>
<dbReference type="InterPro" id="IPR001173">
    <property type="entry name" value="Glyco_trans_2-like"/>
</dbReference>
<dbReference type="EC" id="2.4.-.-" evidence="2"/>
<evidence type="ECO:0000259" key="1">
    <source>
        <dbReference type="Pfam" id="PF00535"/>
    </source>
</evidence>
<reference evidence="2 3" key="1">
    <citation type="submission" date="2019-03" db="EMBL/GenBank/DDBJ databases">
        <title>Deep-cultivation of Planctomycetes and their phenomic and genomic characterization uncovers novel biology.</title>
        <authorList>
            <person name="Wiegand S."/>
            <person name="Jogler M."/>
            <person name="Boedeker C."/>
            <person name="Pinto D."/>
            <person name="Vollmers J."/>
            <person name="Rivas-Marin E."/>
            <person name="Kohn T."/>
            <person name="Peeters S.H."/>
            <person name="Heuer A."/>
            <person name="Rast P."/>
            <person name="Oberbeckmann S."/>
            <person name="Bunk B."/>
            <person name="Jeske O."/>
            <person name="Meyerdierks A."/>
            <person name="Storesund J.E."/>
            <person name="Kallscheuer N."/>
            <person name="Luecker S."/>
            <person name="Lage O.M."/>
            <person name="Pohl T."/>
            <person name="Merkel B.J."/>
            <person name="Hornburger P."/>
            <person name="Mueller R.-W."/>
            <person name="Bruemmer F."/>
            <person name="Labrenz M."/>
            <person name="Spormann A.M."/>
            <person name="Op den Camp H."/>
            <person name="Overmann J."/>
            <person name="Amann R."/>
            <person name="Jetten M.S.M."/>
            <person name="Mascher T."/>
            <person name="Medema M.H."/>
            <person name="Devos D.P."/>
            <person name="Kaster A.-K."/>
            <person name="Ovreas L."/>
            <person name="Rohde M."/>
            <person name="Galperin M.Y."/>
            <person name="Jogler C."/>
        </authorList>
    </citation>
    <scope>NUCLEOTIDE SEQUENCE [LARGE SCALE GENOMIC DNA]</scope>
    <source>
        <strain evidence="2 3">Enr10</strain>
    </source>
</reference>
<dbReference type="CDD" id="cd00761">
    <property type="entry name" value="Glyco_tranf_GTA_type"/>
    <property type="match status" value="1"/>
</dbReference>
<organism evidence="2 3">
    <name type="scientific">Gimesia panareensis</name>
    <dbReference type="NCBI Taxonomy" id="2527978"/>
    <lineage>
        <taxon>Bacteria</taxon>
        <taxon>Pseudomonadati</taxon>
        <taxon>Planctomycetota</taxon>
        <taxon>Planctomycetia</taxon>
        <taxon>Planctomycetales</taxon>
        <taxon>Planctomycetaceae</taxon>
        <taxon>Gimesia</taxon>
    </lineage>
</organism>
<accession>A0A517Q3G0</accession>
<keyword evidence="2" id="KW-0328">Glycosyltransferase</keyword>
<dbReference type="InterPro" id="IPR029044">
    <property type="entry name" value="Nucleotide-diphossugar_trans"/>
</dbReference>
<dbReference type="PANTHER" id="PTHR43685">
    <property type="entry name" value="GLYCOSYLTRANSFERASE"/>
    <property type="match status" value="1"/>
</dbReference>
<dbReference type="Gene3D" id="3.90.550.10">
    <property type="entry name" value="Spore Coat Polysaccharide Biosynthesis Protein SpsA, Chain A"/>
    <property type="match status" value="2"/>
</dbReference>
<name>A0A517Q3G0_9PLAN</name>
<proteinExistence type="predicted"/>
<dbReference type="Proteomes" id="UP000315647">
    <property type="component" value="Chromosome"/>
</dbReference>
<dbReference type="PANTHER" id="PTHR43685:SF2">
    <property type="entry name" value="GLYCOSYLTRANSFERASE 2-LIKE DOMAIN-CONTAINING PROTEIN"/>
    <property type="match status" value="1"/>
</dbReference>
<keyword evidence="3" id="KW-1185">Reference proteome</keyword>
<dbReference type="InterPro" id="IPR050834">
    <property type="entry name" value="Glycosyltransf_2"/>
</dbReference>